<dbReference type="Gene3D" id="3.40.50.300">
    <property type="entry name" value="P-loop containing nucleotide triphosphate hydrolases"/>
    <property type="match status" value="1"/>
</dbReference>
<keyword evidence="4" id="KW-1133">Transmembrane helix</keyword>
<keyword evidence="2" id="KW-0067">ATP-binding</keyword>
<organism evidence="6 7">
    <name type="scientific">Brassica napus</name>
    <name type="common">Rape</name>
    <dbReference type="NCBI Taxonomy" id="3708"/>
    <lineage>
        <taxon>Eukaryota</taxon>
        <taxon>Viridiplantae</taxon>
        <taxon>Streptophyta</taxon>
        <taxon>Embryophyta</taxon>
        <taxon>Tracheophyta</taxon>
        <taxon>Spermatophyta</taxon>
        <taxon>Magnoliopsida</taxon>
        <taxon>eudicotyledons</taxon>
        <taxon>Gunneridae</taxon>
        <taxon>Pentapetalae</taxon>
        <taxon>rosids</taxon>
        <taxon>malvids</taxon>
        <taxon>Brassicales</taxon>
        <taxon>Brassicaceae</taxon>
        <taxon>Brassiceae</taxon>
        <taxon>Brassica</taxon>
    </lineage>
</organism>
<evidence type="ECO:0000256" key="2">
    <source>
        <dbReference type="ARBA" id="ARBA00022840"/>
    </source>
</evidence>
<evidence type="ECO:0000313" key="6">
    <source>
        <dbReference type="EMBL" id="KAH0941884.1"/>
    </source>
</evidence>
<dbReference type="InterPro" id="IPR000432">
    <property type="entry name" value="DNA_mismatch_repair_MutS_C"/>
</dbReference>
<comment type="caution">
    <text evidence="6">The sequence shown here is derived from an EMBL/GenBank/DDBJ whole genome shotgun (WGS) entry which is preliminary data.</text>
</comment>
<evidence type="ECO:0000256" key="3">
    <source>
        <dbReference type="ARBA" id="ARBA00023125"/>
    </source>
</evidence>
<proteinExistence type="predicted"/>
<feature type="domain" description="DNA mismatch repair proteins mutS family" evidence="5">
    <location>
        <begin position="9"/>
        <end position="60"/>
    </location>
</feature>
<feature type="transmembrane region" description="Helical" evidence="4">
    <location>
        <begin position="20"/>
        <end position="39"/>
    </location>
</feature>
<evidence type="ECO:0000256" key="1">
    <source>
        <dbReference type="ARBA" id="ARBA00022741"/>
    </source>
</evidence>
<evidence type="ECO:0000256" key="4">
    <source>
        <dbReference type="SAM" id="Phobius"/>
    </source>
</evidence>
<keyword evidence="4" id="KW-0472">Membrane</keyword>
<dbReference type="EMBL" id="JAGKQM010000001">
    <property type="protein sequence ID" value="KAH0941884.1"/>
    <property type="molecule type" value="Genomic_DNA"/>
</dbReference>
<keyword evidence="7" id="KW-1185">Reference proteome</keyword>
<dbReference type="Pfam" id="PF00488">
    <property type="entry name" value="MutS_V"/>
    <property type="match status" value="1"/>
</dbReference>
<sequence>MHMRNIAKIINGPNMRGESWYIRLVALIPIMALTLVGSFKPASFAKGHVLDGVFTRTGVTSHSFYIIFYISPKVHNVNASFY</sequence>
<evidence type="ECO:0000259" key="5">
    <source>
        <dbReference type="Pfam" id="PF00488"/>
    </source>
</evidence>
<keyword evidence="3" id="KW-0238">DNA-binding</keyword>
<dbReference type="InterPro" id="IPR027417">
    <property type="entry name" value="P-loop_NTPase"/>
</dbReference>
<gene>
    <name evidence="6" type="ORF">HID58_001521</name>
</gene>
<reference evidence="6 7" key="1">
    <citation type="submission" date="2021-05" db="EMBL/GenBank/DDBJ databases">
        <title>Genome Assembly of Synthetic Allotetraploid Brassica napus Reveals Homoeologous Exchanges between Subgenomes.</title>
        <authorList>
            <person name="Davis J.T."/>
        </authorList>
    </citation>
    <scope>NUCLEOTIDE SEQUENCE [LARGE SCALE GENOMIC DNA]</scope>
    <source>
        <strain evidence="7">cv. Da-Ae</strain>
        <tissue evidence="6">Seedling</tissue>
    </source>
</reference>
<protein>
    <recommendedName>
        <fullName evidence="5">DNA mismatch repair proteins mutS family domain-containing protein</fullName>
    </recommendedName>
</protein>
<keyword evidence="4" id="KW-0812">Transmembrane</keyword>
<keyword evidence="1" id="KW-0547">Nucleotide-binding</keyword>
<evidence type="ECO:0000313" key="7">
    <source>
        <dbReference type="Proteomes" id="UP000824890"/>
    </source>
</evidence>
<name>A0ABQ8EJM1_BRANA</name>
<dbReference type="Proteomes" id="UP000824890">
    <property type="component" value="Unassembled WGS sequence"/>
</dbReference>
<accession>A0ABQ8EJM1</accession>